<protein>
    <submittedName>
        <fullName evidence="5">O-antigen biosynthesis glycosyltransferase WbnH</fullName>
        <ecNumber evidence="5">2.4.1.306</ecNumber>
    </submittedName>
</protein>
<dbReference type="PANTHER" id="PTHR12526:SF640">
    <property type="entry name" value="COLANIC ACID BIOSYNTHESIS GLYCOSYLTRANSFERASE WCAL-RELATED"/>
    <property type="match status" value="1"/>
</dbReference>
<dbReference type="SUPFAM" id="SSF53756">
    <property type="entry name" value="UDP-Glycosyltransferase/glycogen phosphorylase"/>
    <property type="match status" value="1"/>
</dbReference>
<dbReference type="Proteomes" id="UP001162834">
    <property type="component" value="Chromosome"/>
</dbReference>
<dbReference type="PANTHER" id="PTHR12526">
    <property type="entry name" value="GLYCOSYLTRANSFERASE"/>
    <property type="match status" value="1"/>
</dbReference>
<proteinExistence type="inferred from homology"/>
<evidence type="ECO:0000256" key="1">
    <source>
        <dbReference type="ARBA" id="ARBA00009481"/>
    </source>
</evidence>
<dbReference type="CDD" id="cd03808">
    <property type="entry name" value="GT4_CapM-like"/>
    <property type="match status" value="1"/>
</dbReference>
<dbReference type="Pfam" id="PF13439">
    <property type="entry name" value="Glyco_transf_4"/>
    <property type="match status" value="1"/>
</dbReference>
<dbReference type="KEGG" id="sbae:DSM104329_01386"/>
<keyword evidence="3 5" id="KW-0808">Transferase</keyword>
<keyword evidence="6" id="KW-1185">Reference proteome</keyword>
<sequence>MAKILFVITLAETGGAQTYVANLLPAVSRRYDVVVAAHGTGPLAGATRAAGGRFVALRHVRRPLHPLRDVLGLFELVALLRRERPAILHANSSKAGILARLAAAITGVPVRVFTVHGWAFKAYAGLPSLLYRWADRLMAPLTTVTICVAEGERRAGLAAGTCRAARTVVIPNAVPAGAVARAALDGGPPRIVWVGRLADPKDPLTLVRALGRLPPASFAATLVGDGPARPAVEGELRTLPAARDAVELLGDRTDVPELLARSDVFVLASRSEGAPLSVLEAMAAGLPVVASRVGGIPEIVVDGETGLLVEPGDPGRLAAAIEQLLGDPRRRAAMGDAGRRRVLERFDVDAVRRRHLELYAGELSRAAGGGPMP</sequence>
<dbReference type="Gene3D" id="3.40.50.2000">
    <property type="entry name" value="Glycogen Phosphorylase B"/>
    <property type="match status" value="2"/>
</dbReference>
<accession>A0A9E6XWC7</accession>
<dbReference type="GO" id="GO:0016757">
    <property type="term" value="F:glycosyltransferase activity"/>
    <property type="evidence" value="ECO:0007669"/>
    <property type="project" value="UniProtKB-KW"/>
</dbReference>
<gene>
    <name evidence="5" type="primary">wbnH</name>
    <name evidence="5" type="ORF">DSM104329_01386</name>
</gene>
<dbReference type="RefSeq" id="WP_259314666.1">
    <property type="nucleotide sequence ID" value="NZ_CP087164.1"/>
</dbReference>
<dbReference type="InterPro" id="IPR028098">
    <property type="entry name" value="Glyco_trans_4-like_N"/>
</dbReference>
<dbReference type="EC" id="2.4.1.306" evidence="5"/>
<evidence type="ECO:0000259" key="4">
    <source>
        <dbReference type="Pfam" id="PF13439"/>
    </source>
</evidence>
<name>A0A9E6XWC7_9ACTN</name>
<feature type="domain" description="Glycosyltransferase subfamily 4-like N-terminal" evidence="4">
    <location>
        <begin position="14"/>
        <end position="175"/>
    </location>
</feature>
<dbReference type="AlphaFoldDB" id="A0A9E6XWC7"/>
<reference evidence="5" key="1">
    <citation type="journal article" date="2022" name="Int. J. Syst. Evol. Microbiol.">
        <title>Pseudomonas aegrilactucae sp. nov. and Pseudomonas morbosilactucae sp. nov., pathogens causing bacterial rot of lettuce in Japan.</title>
        <authorList>
            <person name="Sawada H."/>
            <person name="Fujikawa T."/>
            <person name="Satou M."/>
        </authorList>
    </citation>
    <scope>NUCLEOTIDE SEQUENCE</scope>
    <source>
        <strain evidence="5">0166_1</strain>
    </source>
</reference>
<keyword evidence="2 5" id="KW-0328">Glycosyltransferase</keyword>
<evidence type="ECO:0000313" key="6">
    <source>
        <dbReference type="Proteomes" id="UP001162834"/>
    </source>
</evidence>
<dbReference type="EMBL" id="CP087164">
    <property type="protein sequence ID" value="UGS35002.1"/>
    <property type="molecule type" value="Genomic_DNA"/>
</dbReference>
<comment type="similarity">
    <text evidence="1">Belongs to the glycosyltransferase group 1 family. Glycosyltransferase 4 subfamily.</text>
</comment>
<dbReference type="Pfam" id="PF13692">
    <property type="entry name" value="Glyco_trans_1_4"/>
    <property type="match status" value="1"/>
</dbReference>
<evidence type="ECO:0000256" key="2">
    <source>
        <dbReference type="ARBA" id="ARBA00022676"/>
    </source>
</evidence>
<organism evidence="5 6">
    <name type="scientific">Capillimicrobium parvum</name>
    <dbReference type="NCBI Taxonomy" id="2884022"/>
    <lineage>
        <taxon>Bacteria</taxon>
        <taxon>Bacillati</taxon>
        <taxon>Actinomycetota</taxon>
        <taxon>Thermoleophilia</taxon>
        <taxon>Solirubrobacterales</taxon>
        <taxon>Capillimicrobiaceae</taxon>
        <taxon>Capillimicrobium</taxon>
    </lineage>
</organism>
<evidence type="ECO:0000313" key="5">
    <source>
        <dbReference type="EMBL" id="UGS35002.1"/>
    </source>
</evidence>
<evidence type="ECO:0000256" key="3">
    <source>
        <dbReference type="ARBA" id="ARBA00022679"/>
    </source>
</evidence>